<dbReference type="Pfam" id="PF11706">
    <property type="entry name" value="zf-CGNR"/>
    <property type="match status" value="1"/>
</dbReference>
<dbReference type="Pfam" id="PF07336">
    <property type="entry name" value="ABATE"/>
    <property type="match status" value="1"/>
</dbReference>
<dbReference type="OrthoDB" id="123307at2"/>
<name>A0A3A9YWM8_9ACTN</name>
<evidence type="ECO:0000313" key="2">
    <source>
        <dbReference type="EMBL" id="RKN40501.1"/>
    </source>
</evidence>
<feature type="domain" description="Zinc finger CGNR" evidence="1">
    <location>
        <begin position="150"/>
        <end position="192"/>
    </location>
</feature>
<dbReference type="AlphaFoldDB" id="A0A3A9YWM8"/>
<dbReference type="InterPro" id="IPR010852">
    <property type="entry name" value="ABATE"/>
</dbReference>
<dbReference type="InterPro" id="IPR023286">
    <property type="entry name" value="ABATE_dom_sf"/>
</dbReference>
<gene>
    <name evidence="2" type="ORF">D7294_18905</name>
</gene>
<dbReference type="Proteomes" id="UP000272474">
    <property type="component" value="Unassembled WGS sequence"/>
</dbReference>
<organism evidence="2 3">
    <name type="scientific">Streptomyces hoynatensis</name>
    <dbReference type="NCBI Taxonomy" id="1141874"/>
    <lineage>
        <taxon>Bacteria</taxon>
        <taxon>Bacillati</taxon>
        <taxon>Actinomycetota</taxon>
        <taxon>Actinomycetes</taxon>
        <taxon>Kitasatosporales</taxon>
        <taxon>Streptomycetaceae</taxon>
        <taxon>Streptomyces</taxon>
    </lineage>
</organism>
<evidence type="ECO:0000259" key="1">
    <source>
        <dbReference type="Pfam" id="PF11706"/>
    </source>
</evidence>
<sequence>MNAREARQAEAPAFRQGAGRLCLDFIRTLRHRGAAREAEELQGEAELRAWVDQFGPCPAGAGPADAAGARRLREAVHALIHAFRGPGGVAACPAAARRLVNRFAALPVPAPELTAAGELRHRADDPVQATLALIARDALDLVATPETAARLHECAAPDCRALFLDNSRPGRRRWCSMSSCGNRAKKTSFRERAARGTPAP</sequence>
<reference evidence="2 3" key="1">
    <citation type="journal article" date="2014" name="Int. J. Syst. Evol. Microbiol.">
        <title>Streptomyces hoynatensis sp. nov., isolated from deep marine sediment.</title>
        <authorList>
            <person name="Veyisoglu A."/>
            <person name="Sahin N."/>
        </authorList>
    </citation>
    <scope>NUCLEOTIDE SEQUENCE [LARGE SCALE GENOMIC DNA]</scope>
    <source>
        <strain evidence="2 3">KCTC 29097</strain>
    </source>
</reference>
<evidence type="ECO:0000313" key="3">
    <source>
        <dbReference type="Proteomes" id="UP000272474"/>
    </source>
</evidence>
<proteinExistence type="predicted"/>
<dbReference type="SUPFAM" id="SSF160904">
    <property type="entry name" value="Jann2411-like"/>
    <property type="match status" value="1"/>
</dbReference>
<keyword evidence="3" id="KW-1185">Reference proteome</keyword>
<dbReference type="EMBL" id="RBAL01000010">
    <property type="protein sequence ID" value="RKN40501.1"/>
    <property type="molecule type" value="Genomic_DNA"/>
</dbReference>
<dbReference type="InterPro" id="IPR021005">
    <property type="entry name" value="Znf_CGNR"/>
</dbReference>
<dbReference type="PANTHER" id="PTHR35525">
    <property type="entry name" value="BLL6575 PROTEIN"/>
    <property type="match status" value="1"/>
</dbReference>
<protein>
    <submittedName>
        <fullName evidence="2">Zf-CGNR multi-domain protein</fullName>
    </submittedName>
</protein>
<dbReference type="Gene3D" id="1.10.3300.10">
    <property type="entry name" value="Jann2411-like domain"/>
    <property type="match status" value="1"/>
</dbReference>
<comment type="caution">
    <text evidence="2">The sequence shown here is derived from an EMBL/GenBank/DDBJ whole genome shotgun (WGS) entry which is preliminary data.</text>
</comment>
<accession>A0A3A9YWM8</accession>
<dbReference type="RefSeq" id="WP_120681258.1">
    <property type="nucleotide sequence ID" value="NZ_RBAL01000010.1"/>
</dbReference>
<dbReference type="PANTHER" id="PTHR35525:SF3">
    <property type="entry name" value="BLL6575 PROTEIN"/>
    <property type="match status" value="1"/>
</dbReference>